<sequence>MKKLLAMLFALASGVVLFIPDMLPFIDEAVALMILVKSLQVLGVDISRFIPFMKSGKKPAAKDKDGPVVDV</sequence>
<comment type="caution">
    <text evidence="1">The sequence shown here is derived from an EMBL/GenBank/DDBJ whole genome shotgun (WGS) entry which is preliminary data.</text>
</comment>
<evidence type="ECO:0008006" key="3">
    <source>
        <dbReference type="Google" id="ProtNLM"/>
    </source>
</evidence>
<dbReference type="EMBL" id="BAABRI010000008">
    <property type="protein sequence ID" value="GAA5482457.1"/>
    <property type="molecule type" value="Genomic_DNA"/>
</dbReference>
<proteinExistence type="predicted"/>
<evidence type="ECO:0000313" key="2">
    <source>
        <dbReference type="Proteomes" id="UP001476282"/>
    </source>
</evidence>
<evidence type="ECO:0000313" key="1">
    <source>
        <dbReference type="EMBL" id="GAA5482457.1"/>
    </source>
</evidence>
<name>A0ABP9UM31_9BACT</name>
<protein>
    <recommendedName>
        <fullName evidence="3">DUF1232 domain-containing protein</fullName>
    </recommendedName>
</protein>
<organism evidence="1 2">
    <name type="scientific">Haloferula sargassicola</name>
    <dbReference type="NCBI Taxonomy" id="490096"/>
    <lineage>
        <taxon>Bacteria</taxon>
        <taxon>Pseudomonadati</taxon>
        <taxon>Verrucomicrobiota</taxon>
        <taxon>Verrucomicrobiia</taxon>
        <taxon>Verrucomicrobiales</taxon>
        <taxon>Verrucomicrobiaceae</taxon>
        <taxon>Haloferula</taxon>
    </lineage>
</organism>
<accession>A0ABP9UM31</accession>
<keyword evidence="2" id="KW-1185">Reference proteome</keyword>
<dbReference type="RefSeq" id="WP_353566601.1">
    <property type="nucleotide sequence ID" value="NZ_BAABRI010000008.1"/>
</dbReference>
<gene>
    <name evidence="1" type="ORF">Hsar01_01679</name>
</gene>
<dbReference type="Proteomes" id="UP001476282">
    <property type="component" value="Unassembled WGS sequence"/>
</dbReference>
<reference evidence="1 2" key="1">
    <citation type="submission" date="2024-02" db="EMBL/GenBank/DDBJ databases">
        <title>Haloferula sargassicola NBRC 104335.</title>
        <authorList>
            <person name="Ichikawa N."/>
            <person name="Katano-Makiyama Y."/>
            <person name="Hidaka K."/>
        </authorList>
    </citation>
    <scope>NUCLEOTIDE SEQUENCE [LARGE SCALE GENOMIC DNA]</scope>
    <source>
        <strain evidence="1 2">NBRC 104335</strain>
    </source>
</reference>